<dbReference type="EMBL" id="JQFK01001647">
    <property type="protein sequence ID" value="KGK34433.1"/>
    <property type="molecule type" value="Genomic_DNA"/>
</dbReference>
<reference evidence="1" key="2">
    <citation type="submission" date="2014-08" db="EMBL/GenBank/DDBJ databases">
        <title>Exploiting Issatchenkia orientalis SD108 for Succinic Acid Production.</title>
        <authorList>
            <person name="Xiao H."/>
            <person name="Shao Z."/>
            <person name="Jiang Y."/>
            <person name="Dole S."/>
            <person name="Zhao H."/>
        </authorList>
    </citation>
    <scope>NUCLEOTIDE SEQUENCE [LARGE SCALE GENOMIC DNA]</scope>
    <source>
        <strain evidence="1">SD108</strain>
    </source>
</reference>
<name>A0A099NPK6_PICKU</name>
<dbReference type="HOGENOM" id="CLU_3351240_0_0_1"/>
<organism evidence="1 3">
    <name type="scientific">Pichia kudriavzevii</name>
    <name type="common">Yeast</name>
    <name type="synonym">Issatchenkia orientalis</name>
    <dbReference type="NCBI Taxonomy" id="4909"/>
    <lineage>
        <taxon>Eukaryota</taxon>
        <taxon>Fungi</taxon>
        <taxon>Dikarya</taxon>
        <taxon>Ascomycota</taxon>
        <taxon>Saccharomycotina</taxon>
        <taxon>Pichiomycetes</taxon>
        <taxon>Pichiales</taxon>
        <taxon>Pichiaceae</taxon>
        <taxon>Pichia</taxon>
    </lineage>
</organism>
<reference evidence="3" key="1">
    <citation type="journal article" date="2014" name="Microb. Cell Fact.">
        <title>Exploiting Issatchenkia orientalis SD108 for succinic acid production.</title>
        <authorList>
            <person name="Xiao H."/>
            <person name="Shao Z."/>
            <person name="Jiang Y."/>
            <person name="Dole S."/>
            <person name="Zhao H."/>
        </authorList>
    </citation>
    <scope>NUCLEOTIDE SEQUENCE [LARGE SCALE GENOMIC DNA]</scope>
    <source>
        <strain evidence="3">SD108</strain>
    </source>
</reference>
<dbReference type="EMBL" id="JQFK01001650">
    <property type="protein sequence ID" value="KGK34430.1"/>
    <property type="molecule type" value="Genomic_DNA"/>
</dbReference>
<evidence type="ECO:0000313" key="3">
    <source>
        <dbReference type="Proteomes" id="UP000029867"/>
    </source>
</evidence>
<dbReference type="AlphaFoldDB" id="A0A099NPK6"/>
<accession>A0A099NPK6</accession>
<proteinExistence type="predicted"/>
<gene>
    <name evidence="2" type="ORF">JL09_g6420</name>
    <name evidence="1" type="ORF">JL09_g6423</name>
</gene>
<comment type="caution">
    <text evidence="1">The sequence shown here is derived from an EMBL/GenBank/DDBJ whole genome shotgun (WGS) entry which is preliminary data.</text>
</comment>
<sequence>MKFYHRLSALIAAIFTLILSVPFGGRLIFYPINRKPY</sequence>
<evidence type="ECO:0000313" key="1">
    <source>
        <dbReference type="EMBL" id="KGK34430.1"/>
    </source>
</evidence>
<protein>
    <submittedName>
        <fullName evidence="1">Uncharacterized protein</fullName>
    </submittedName>
</protein>
<evidence type="ECO:0000313" key="2">
    <source>
        <dbReference type="EMBL" id="KGK34433.1"/>
    </source>
</evidence>
<dbReference type="Proteomes" id="UP000029867">
    <property type="component" value="Unassembled WGS sequence"/>
</dbReference>